<dbReference type="InterPro" id="IPR040074">
    <property type="entry name" value="BssD/PflA/YjjW"/>
</dbReference>
<keyword evidence="4" id="KW-0949">S-adenosyl-L-methionine</keyword>
<dbReference type="PROSITE" id="PS01087">
    <property type="entry name" value="RADICAL_ACTIVATING"/>
    <property type="match status" value="1"/>
</dbReference>
<evidence type="ECO:0000256" key="4">
    <source>
        <dbReference type="ARBA" id="ARBA00022691"/>
    </source>
</evidence>
<dbReference type="PIRSF" id="PIRSF000371">
    <property type="entry name" value="PFL_act_enz"/>
    <property type="match status" value="1"/>
</dbReference>
<dbReference type="Gene3D" id="3.20.20.70">
    <property type="entry name" value="Aldolase class I"/>
    <property type="match status" value="1"/>
</dbReference>
<dbReference type="AlphaFoldDB" id="A0A6L5Y309"/>
<comment type="caution">
    <text evidence="12">The sequence shown here is derived from an EMBL/GenBank/DDBJ whole genome shotgun (WGS) entry which is preliminary data.</text>
</comment>
<keyword evidence="13" id="KW-1185">Reference proteome</keyword>
<dbReference type="InterPro" id="IPR034457">
    <property type="entry name" value="Organic_radical-activating"/>
</dbReference>
<dbReference type="GO" id="GO:0051539">
    <property type="term" value="F:4 iron, 4 sulfur cluster binding"/>
    <property type="evidence" value="ECO:0007669"/>
    <property type="project" value="UniProtKB-KW"/>
</dbReference>
<dbReference type="RefSeq" id="WP_154573542.1">
    <property type="nucleotide sequence ID" value="NZ_JBQHWU010000004.1"/>
</dbReference>
<feature type="domain" description="4Fe-4S ferredoxin-type" evidence="10">
    <location>
        <begin position="80"/>
        <end position="109"/>
    </location>
</feature>
<name>A0A6L5Y309_9FIRM</name>
<dbReference type="Pfam" id="PF04055">
    <property type="entry name" value="Radical_SAM"/>
    <property type="match status" value="1"/>
</dbReference>
<evidence type="ECO:0000256" key="1">
    <source>
        <dbReference type="ARBA" id="ARBA00001966"/>
    </source>
</evidence>
<evidence type="ECO:0000259" key="11">
    <source>
        <dbReference type="PROSITE" id="PS51918"/>
    </source>
</evidence>
<dbReference type="CDD" id="cd01335">
    <property type="entry name" value="Radical_SAM"/>
    <property type="match status" value="1"/>
</dbReference>
<dbReference type="PROSITE" id="PS51379">
    <property type="entry name" value="4FE4S_FER_2"/>
    <property type="match status" value="2"/>
</dbReference>
<dbReference type="GO" id="GO:0046872">
    <property type="term" value="F:metal ion binding"/>
    <property type="evidence" value="ECO:0007669"/>
    <property type="project" value="UniProtKB-KW"/>
</dbReference>
<evidence type="ECO:0000256" key="9">
    <source>
        <dbReference type="ARBA" id="ARBA00047365"/>
    </source>
</evidence>
<feature type="domain" description="Radical SAM core" evidence="11">
    <location>
        <begin position="19"/>
        <end position="303"/>
    </location>
</feature>
<dbReference type="SUPFAM" id="SSF54862">
    <property type="entry name" value="4Fe-4S ferredoxins"/>
    <property type="match status" value="1"/>
</dbReference>
<dbReference type="InterPro" id="IPR013785">
    <property type="entry name" value="Aldolase_TIM"/>
</dbReference>
<gene>
    <name evidence="12" type="ORF">FYJ64_01810</name>
</gene>
<dbReference type="SFLD" id="SFLDS00029">
    <property type="entry name" value="Radical_SAM"/>
    <property type="match status" value="1"/>
</dbReference>
<dbReference type="InterPro" id="IPR001989">
    <property type="entry name" value="Radical_activat_CS"/>
</dbReference>
<dbReference type="PANTHER" id="PTHR30352:SF4">
    <property type="entry name" value="PYRUVATE FORMATE-LYASE 2-ACTIVATING ENZYME"/>
    <property type="match status" value="1"/>
</dbReference>
<proteinExistence type="inferred from homology"/>
<keyword evidence="7" id="KW-0408">Iron</keyword>
<dbReference type="PANTHER" id="PTHR30352">
    <property type="entry name" value="PYRUVATE FORMATE-LYASE-ACTIVATING ENZYME"/>
    <property type="match status" value="1"/>
</dbReference>
<evidence type="ECO:0000256" key="2">
    <source>
        <dbReference type="ARBA" id="ARBA00009777"/>
    </source>
</evidence>
<dbReference type="GO" id="GO:0016491">
    <property type="term" value="F:oxidoreductase activity"/>
    <property type="evidence" value="ECO:0007669"/>
    <property type="project" value="UniProtKB-KW"/>
</dbReference>
<dbReference type="InterPro" id="IPR012839">
    <property type="entry name" value="Organic_radical_activase"/>
</dbReference>
<dbReference type="Pfam" id="PF13353">
    <property type="entry name" value="Fer4_12"/>
    <property type="match status" value="1"/>
</dbReference>
<dbReference type="EMBL" id="VUMZ01000001">
    <property type="protein sequence ID" value="MST51066.1"/>
    <property type="molecule type" value="Genomic_DNA"/>
</dbReference>
<reference evidence="12 13" key="1">
    <citation type="submission" date="2019-08" db="EMBL/GenBank/DDBJ databases">
        <title>In-depth cultivation of the pig gut microbiome towards novel bacterial diversity and tailored functional studies.</title>
        <authorList>
            <person name="Wylensek D."/>
            <person name="Hitch T.C.A."/>
            <person name="Clavel T."/>
        </authorList>
    </citation>
    <scope>NUCLEOTIDE SEQUENCE [LARGE SCALE GENOMIC DNA]</scope>
    <source>
        <strain evidence="12 13">WCA-MUC-591-APC-3H</strain>
    </source>
</reference>
<evidence type="ECO:0000259" key="10">
    <source>
        <dbReference type="PROSITE" id="PS51379"/>
    </source>
</evidence>
<keyword evidence="8" id="KW-0411">Iron-sulfur</keyword>
<comment type="catalytic activity">
    <reaction evidence="9">
        <text>glycyl-[protein] + reduced [flavodoxin] + S-adenosyl-L-methionine = glycin-2-yl radical-[protein] + semiquinone [flavodoxin] + 5'-deoxyadenosine + L-methionine + H(+)</text>
        <dbReference type="Rhea" id="RHEA:61976"/>
        <dbReference type="Rhea" id="RHEA-COMP:10622"/>
        <dbReference type="Rhea" id="RHEA-COMP:14480"/>
        <dbReference type="Rhea" id="RHEA-COMP:15993"/>
        <dbReference type="Rhea" id="RHEA-COMP:15994"/>
        <dbReference type="ChEBI" id="CHEBI:15378"/>
        <dbReference type="ChEBI" id="CHEBI:17319"/>
        <dbReference type="ChEBI" id="CHEBI:29947"/>
        <dbReference type="ChEBI" id="CHEBI:32722"/>
        <dbReference type="ChEBI" id="CHEBI:57618"/>
        <dbReference type="ChEBI" id="CHEBI:57844"/>
        <dbReference type="ChEBI" id="CHEBI:59789"/>
        <dbReference type="ChEBI" id="CHEBI:140311"/>
    </reaction>
</comment>
<comment type="cofactor">
    <cofactor evidence="1">
        <name>[4Fe-4S] cluster</name>
        <dbReference type="ChEBI" id="CHEBI:49883"/>
    </cofactor>
</comment>
<comment type="similarity">
    <text evidence="2">Belongs to the organic radical-activating enzymes family.</text>
</comment>
<feature type="domain" description="4Fe-4S ferredoxin-type" evidence="10">
    <location>
        <begin position="49"/>
        <end position="79"/>
    </location>
</feature>
<dbReference type="SFLD" id="SFLDG01118">
    <property type="entry name" value="activating_enzymes__group_2"/>
    <property type="match status" value="1"/>
</dbReference>
<protein>
    <submittedName>
        <fullName evidence="12">Glycyl-radical enzyme activating protein</fullName>
    </submittedName>
</protein>
<dbReference type="PROSITE" id="PS00198">
    <property type="entry name" value="4FE4S_FER_1"/>
    <property type="match status" value="1"/>
</dbReference>
<dbReference type="InterPro" id="IPR017900">
    <property type="entry name" value="4Fe4S_Fe_S_CS"/>
</dbReference>
<evidence type="ECO:0000256" key="6">
    <source>
        <dbReference type="ARBA" id="ARBA00023002"/>
    </source>
</evidence>
<keyword evidence="3" id="KW-0004">4Fe-4S</keyword>
<dbReference type="InterPro" id="IPR058240">
    <property type="entry name" value="rSAM_sf"/>
</dbReference>
<sequence length="310" mass="34459">MRNESVQALVGAIQKFSTEDGPGIRTTVFLKGCPLNCRWCHNPELINAEQELIQLPNSCIGCGYCIKICPRKAVSTDEDGRISIDRQKCDCCMKCVDGCYAQALKRVAEPMAAQEIFRQVLQDKDFYDQTGGGMTLSGGEILSNPKIVRELIILAEEHGVGVCLDTSGFGDGQFLLEMALRKGVTDLLFDIKSMDPAAHKDLTGQSNDVILANLQMLAEYPEVRDKIQIRMPLMAGINDGTEEIEAVTALMRGMGLRRATLLPYHDLGISKMNRLGRQQERFRPPSEERLEEIRTFMESEGISIDILGRV</sequence>
<evidence type="ECO:0000256" key="7">
    <source>
        <dbReference type="ARBA" id="ARBA00023004"/>
    </source>
</evidence>
<organism evidence="12 13">
    <name type="scientific">Hornefia butyriciproducens</name>
    <dbReference type="NCBI Taxonomy" id="2652293"/>
    <lineage>
        <taxon>Bacteria</taxon>
        <taxon>Bacillati</taxon>
        <taxon>Bacillota</taxon>
        <taxon>Clostridia</taxon>
        <taxon>Peptostreptococcales</taxon>
        <taxon>Anaerovoracaceae</taxon>
        <taxon>Hornefia</taxon>
    </lineage>
</organism>
<keyword evidence="6" id="KW-0560">Oxidoreductase</keyword>
<dbReference type="SUPFAM" id="SSF102114">
    <property type="entry name" value="Radical SAM enzymes"/>
    <property type="match status" value="1"/>
</dbReference>
<keyword evidence="5" id="KW-0479">Metal-binding</keyword>
<accession>A0A6L5Y309</accession>
<dbReference type="InterPro" id="IPR007197">
    <property type="entry name" value="rSAM"/>
</dbReference>
<evidence type="ECO:0000256" key="3">
    <source>
        <dbReference type="ARBA" id="ARBA00022485"/>
    </source>
</evidence>
<evidence type="ECO:0000256" key="8">
    <source>
        <dbReference type="ARBA" id="ARBA00023014"/>
    </source>
</evidence>
<dbReference type="Gene3D" id="3.30.70.20">
    <property type="match status" value="1"/>
</dbReference>
<dbReference type="GeneID" id="303114049"/>
<evidence type="ECO:0000256" key="5">
    <source>
        <dbReference type="ARBA" id="ARBA00022723"/>
    </source>
</evidence>
<dbReference type="SFLD" id="SFLDG01066">
    <property type="entry name" value="organic_radical-activating_enz"/>
    <property type="match status" value="1"/>
</dbReference>
<evidence type="ECO:0000313" key="13">
    <source>
        <dbReference type="Proteomes" id="UP000474676"/>
    </source>
</evidence>
<evidence type="ECO:0000313" key="12">
    <source>
        <dbReference type="EMBL" id="MST51066.1"/>
    </source>
</evidence>
<dbReference type="PROSITE" id="PS51918">
    <property type="entry name" value="RADICAL_SAM"/>
    <property type="match status" value="1"/>
</dbReference>
<dbReference type="InterPro" id="IPR017896">
    <property type="entry name" value="4Fe4S_Fe-S-bd"/>
</dbReference>
<dbReference type="NCBIfam" id="TIGR02494">
    <property type="entry name" value="PFLE_PFLC"/>
    <property type="match status" value="1"/>
</dbReference>
<dbReference type="Proteomes" id="UP000474676">
    <property type="component" value="Unassembled WGS sequence"/>
</dbReference>
<dbReference type="Pfam" id="PF00037">
    <property type="entry name" value="Fer4"/>
    <property type="match status" value="1"/>
</dbReference>